<evidence type="ECO:0000256" key="3">
    <source>
        <dbReference type="ARBA" id="ARBA00022729"/>
    </source>
</evidence>
<comment type="subunit">
    <text evidence="1">Monomer.</text>
</comment>
<evidence type="ECO:0000313" key="7">
    <source>
        <dbReference type="Proteomes" id="UP000323708"/>
    </source>
</evidence>
<keyword evidence="7" id="KW-1185">Reference proteome</keyword>
<feature type="domain" description="Uncharacterized protein TP-0789" evidence="5">
    <location>
        <begin position="64"/>
        <end position="244"/>
    </location>
</feature>
<dbReference type="AlphaFoldDB" id="A0A5B0WSP0"/>
<dbReference type="InterPro" id="IPR029046">
    <property type="entry name" value="LolA/LolB/LppX"/>
</dbReference>
<proteinExistence type="predicted"/>
<sequence>MRWIAVILGLVITTATWAEELTARDIIRKAMDHYRGQTSYSEMSMTIHRPDWERTMTMQGWSKGDKHTLVRVMAPKKDAGNGTLSVDGNMWTYTPKINRVIKVPSSMMSQNWMGSDFSNKDISKDTAIIDDYTHTLLSTGEHEGHALWTIESIPHEEAAVVWGREVLVIRDDWVLLEQQFWDQDGELVKTLKASEIREMGGRNVATVLRMAKVDTPDEWTEVHTEQVEFDLALPDNLFTLSSLRNPRQ</sequence>
<dbReference type="Gene3D" id="2.50.20.10">
    <property type="entry name" value="Lipoprotein localisation LolA/LolB/LppX"/>
    <property type="match status" value="1"/>
</dbReference>
<keyword evidence="2" id="KW-0813">Transport</keyword>
<dbReference type="CDD" id="cd16329">
    <property type="entry name" value="LolA_like"/>
    <property type="match status" value="1"/>
</dbReference>
<dbReference type="InterPro" id="IPR033399">
    <property type="entry name" value="TP_0789-like"/>
</dbReference>
<dbReference type="PANTHER" id="PTHR37507">
    <property type="entry name" value="SPORULATION PROTEIN YDCC"/>
    <property type="match status" value="1"/>
</dbReference>
<dbReference type="EMBL" id="VTUX01000008">
    <property type="protein sequence ID" value="KAA1189241.1"/>
    <property type="molecule type" value="Genomic_DNA"/>
</dbReference>
<evidence type="ECO:0000256" key="2">
    <source>
        <dbReference type="ARBA" id="ARBA00022448"/>
    </source>
</evidence>
<evidence type="ECO:0000259" key="5">
    <source>
        <dbReference type="Pfam" id="PF17131"/>
    </source>
</evidence>
<dbReference type="InterPro" id="IPR052944">
    <property type="entry name" value="Sporulation_related"/>
</dbReference>
<evidence type="ECO:0000256" key="4">
    <source>
        <dbReference type="ARBA" id="ARBA00022927"/>
    </source>
</evidence>
<protein>
    <submittedName>
        <fullName evidence="6">Outer membrane lipoprotein-sorting protein</fullName>
    </submittedName>
</protein>
<keyword evidence="4" id="KW-0653">Protein transport</keyword>
<dbReference type="GO" id="GO:0015031">
    <property type="term" value="P:protein transport"/>
    <property type="evidence" value="ECO:0007669"/>
    <property type="project" value="UniProtKB-KW"/>
</dbReference>
<reference evidence="6 7" key="1">
    <citation type="submission" date="2019-09" db="EMBL/GenBank/DDBJ databases">
        <authorList>
            <person name="Chen X.-Y."/>
        </authorList>
    </citation>
    <scope>NUCLEOTIDE SEQUENCE [LARGE SCALE GENOMIC DNA]</scope>
    <source>
        <strain evidence="6 7">NY5</strain>
    </source>
</reference>
<keyword evidence="3" id="KW-0732">Signal</keyword>
<dbReference type="RefSeq" id="WP_149612539.1">
    <property type="nucleotide sequence ID" value="NZ_VTUX01000008.1"/>
</dbReference>
<evidence type="ECO:0000256" key="1">
    <source>
        <dbReference type="ARBA" id="ARBA00011245"/>
    </source>
</evidence>
<gene>
    <name evidence="6" type="ORF">F0M18_16340</name>
</gene>
<dbReference type="Proteomes" id="UP000323708">
    <property type="component" value="Unassembled WGS sequence"/>
</dbReference>
<dbReference type="Pfam" id="PF17131">
    <property type="entry name" value="LolA_like"/>
    <property type="match status" value="1"/>
</dbReference>
<comment type="caution">
    <text evidence="6">The sequence shown here is derived from an EMBL/GenBank/DDBJ whole genome shotgun (WGS) entry which is preliminary data.</text>
</comment>
<keyword evidence="6" id="KW-0449">Lipoprotein</keyword>
<organism evidence="6 7">
    <name type="scientific">Pseudohalioglobus sediminis</name>
    <dbReference type="NCBI Taxonomy" id="2606449"/>
    <lineage>
        <taxon>Bacteria</taxon>
        <taxon>Pseudomonadati</taxon>
        <taxon>Pseudomonadota</taxon>
        <taxon>Gammaproteobacteria</taxon>
        <taxon>Cellvibrionales</taxon>
        <taxon>Halieaceae</taxon>
        <taxon>Pseudohalioglobus</taxon>
    </lineage>
</organism>
<dbReference type="PANTHER" id="PTHR37507:SF2">
    <property type="entry name" value="SPORULATION PROTEIN YDCC"/>
    <property type="match status" value="1"/>
</dbReference>
<accession>A0A5B0WSP0</accession>
<name>A0A5B0WSP0_9GAMM</name>
<evidence type="ECO:0000313" key="6">
    <source>
        <dbReference type="EMBL" id="KAA1189241.1"/>
    </source>
</evidence>
<dbReference type="SUPFAM" id="SSF89392">
    <property type="entry name" value="Prokaryotic lipoproteins and lipoprotein localization factors"/>
    <property type="match status" value="1"/>
</dbReference>